<geneLocation type="plasmid" evidence="5">
    <name>IHIT7853-OXA-23</name>
</geneLocation>
<dbReference type="NCBIfam" id="NF041893">
    <property type="entry name" value="TraI_MobP_relax"/>
    <property type="match status" value="1"/>
</dbReference>
<dbReference type="Pfam" id="PF22863">
    <property type="entry name" value="TraI_middle"/>
    <property type="match status" value="1"/>
</dbReference>
<dbReference type="InterPro" id="IPR005094">
    <property type="entry name" value="Endonuclease_MobA/VirD2"/>
</dbReference>
<dbReference type="InterPro" id="IPR054462">
    <property type="entry name" value="TraI_M"/>
</dbReference>
<feature type="region of interest" description="Disordered" evidence="1">
    <location>
        <begin position="263"/>
        <end position="292"/>
    </location>
</feature>
<name>A0A1B2RCK9_ACIBA</name>
<evidence type="ECO:0000256" key="1">
    <source>
        <dbReference type="SAM" id="MobiDB-lite"/>
    </source>
</evidence>
<keyword evidence="5" id="KW-0614">Plasmid</keyword>
<dbReference type="Pfam" id="PF03432">
    <property type="entry name" value="Relaxase"/>
    <property type="match status" value="1"/>
</dbReference>
<dbReference type="AlphaFoldDB" id="A0A1B2RCK9"/>
<feature type="domain" description="TraI-like middle" evidence="4">
    <location>
        <begin position="177"/>
        <end position="256"/>
    </location>
</feature>
<sequence>MIAKRAKKSANRSLKRTCMYIADQKNSNEFEKSIPGQKAENIRLTNLNSENLYDAFLEMEETQALNTRSKSDRNYHLIVSFPVGEKPTESVLVDIENNLVEKIGLGEHQRISIVHNDTDHFHFHVLINKINPITHNNIEPYYDQKDLMKVCEEMEIKHDLLKTNHKTTQKIKLTESEIFRNEESLTHFLKENISKFSNSKDWDQLHNKVNALGVMLKKRGAGLIFEDKNLKISVKASSIARELSLKKLESSLGVFEGGEKIYERREPNNSNGDSRGRGNKPGGNASGNAAGTGSNVFIEQLKRLYQSYDSESSSFFKTESLHDVRELSSIIMDGDTKEPNLFLSTNEIENVHERRARDDSKRVRWSGKGLSNDGSVKGYDKNRFIKSSVLYEEYKKEVNHFHSSRKKLSIQQKNEQARFKTTLKNWLESEKKLIKLKGGSFQDRKLRYQTLSLKAKSMRDKFYSRQAKERANLPNKPSWNEFLKASVLANNQYSEAALKTLRNQNKNLVSKMENDFSSQKSILNNFDSKVRLNGTIAYNLSNKPAVLDRSKDLKIEKLDEKSVLLALMVAKEKFNDRPLNINGSDEFRKMVVKVINDNGLNISLRDKELNSRLINRRPENISLKEDTQSIKSKKR</sequence>
<dbReference type="RefSeq" id="WP_064534762.1">
    <property type="nucleotide sequence ID" value="NZ_JAMKXD010000013.1"/>
</dbReference>
<reference evidence="5" key="1">
    <citation type="journal article" date="2016" name="Gut Pathog.">
        <title>Genome sequence of OXA-23 producing Acinetobacter baumannii IHIT7853, a carbapenem-resistant strain from a cat belonging to international clone IC1.</title>
        <authorList>
            <person name="Ewers C."/>
            <person name="Klotz P."/>
            <person name="Scheufen S."/>
            <person name="Leidner U."/>
            <person name="Gottig S."/>
            <person name="Semmler T."/>
        </authorList>
    </citation>
    <scope>NUCLEOTIDE SEQUENCE</scope>
    <source>
        <strain evidence="5">IHIT7853</strain>
        <plasmid evidence="5">IHIT7853-OXA-23</plasmid>
    </source>
</reference>
<evidence type="ECO:0000259" key="3">
    <source>
        <dbReference type="Pfam" id="PF18821"/>
    </source>
</evidence>
<evidence type="ECO:0000259" key="2">
    <source>
        <dbReference type="Pfam" id="PF03432"/>
    </source>
</evidence>
<evidence type="ECO:0000259" key="4">
    <source>
        <dbReference type="Pfam" id="PF22863"/>
    </source>
</evidence>
<dbReference type="EMBL" id="KX118105">
    <property type="protein sequence ID" value="AOB42347.1"/>
    <property type="molecule type" value="Genomic_DNA"/>
</dbReference>
<organism evidence="5">
    <name type="scientific">Acinetobacter baumannii</name>
    <dbReference type="NCBI Taxonomy" id="470"/>
    <lineage>
        <taxon>Bacteria</taxon>
        <taxon>Pseudomonadati</taxon>
        <taxon>Pseudomonadota</taxon>
        <taxon>Gammaproteobacteria</taxon>
        <taxon>Moraxellales</taxon>
        <taxon>Moraxellaceae</taxon>
        <taxon>Acinetobacter</taxon>
        <taxon>Acinetobacter calcoaceticus/baumannii complex</taxon>
    </lineage>
</organism>
<evidence type="ECO:0000313" key="5">
    <source>
        <dbReference type="EMBL" id="AOB42347.1"/>
    </source>
</evidence>
<dbReference type="InterPro" id="IPR040677">
    <property type="entry name" value="LPD7"/>
</dbReference>
<protein>
    <submittedName>
        <fullName evidence="5">IncP-type DNA relaxase TraI</fullName>
    </submittedName>
</protein>
<feature type="domain" description="Large polyvalent protein-associated" evidence="3">
    <location>
        <begin position="528"/>
        <end position="613"/>
    </location>
</feature>
<dbReference type="InterPro" id="IPR049751">
    <property type="entry name" value="TraI/MobA_relaxases"/>
</dbReference>
<proteinExistence type="predicted"/>
<feature type="domain" description="MobA/VirD2-like nuclease" evidence="2">
    <location>
        <begin position="36"/>
        <end position="160"/>
    </location>
</feature>
<dbReference type="Pfam" id="PF18821">
    <property type="entry name" value="LPD7"/>
    <property type="match status" value="1"/>
</dbReference>
<accession>A0A1B2RCK9</accession>